<accession>A0A9P7FAL2</accession>
<gene>
    <name evidence="6" type="ORF">F5147DRAFT_687391</name>
</gene>
<keyword evidence="1" id="KW-0547">Nucleotide-binding</keyword>
<dbReference type="CDD" id="cd18808">
    <property type="entry name" value="SF1_C_Upf1"/>
    <property type="match status" value="1"/>
</dbReference>
<dbReference type="GO" id="GO:0043139">
    <property type="term" value="F:5'-3' DNA helicase activity"/>
    <property type="evidence" value="ECO:0007669"/>
    <property type="project" value="TreeGrafter"/>
</dbReference>
<dbReference type="RefSeq" id="XP_041294300.1">
    <property type="nucleotide sequence ID" value="XM_041436837.1"/>
</dbReference>
<keyword evidence="7" id="KW-1185">Reference proteome</keyword>
<dbReference type="SUPFAM" id="SSF52540">
    <property type="entry name" value="P-loop containing nucleoside triphosphate hydrolases"/>
    <property type="match status" value="1"/>
</dbReference>
<dbReference type="InterPro" id="IPR050534">
    <property type="entry name" value="Coronavir_polyprotein_1ab"/>
</dbReference>
<keyword evidence="3" id="KW-0347">Helicase</keyword>
<dbReference type="InterPro" id="IPR041679">
    <property type="entry name" value="DNA2/NAM7-like_C"/>
</dbReference>
<keyword evidence="2" id="KW-0378">Hydrolase</keyword>
<proteinExistence type="predicted"/>
<keyword evidence="4" id="KW-0067">ATP-binding</keyword>
<dbReference type="PANTHER" id="PTHR43788:SF16">
    <property type="entry name" value="HELICASE WITH ZINC FINGER 2"/>
    <property type="match status" value="1"/>
</dbReference>
<dbReference type="AlphaFoldDB" id="A0A9P7FAL2"/>
<dbReference type="Gene3D" id="3.40.50.300">
    <property type="entry name" value="P-loop containing nucleotide triphosphate hydrolases"/>
    <property type="match status" value="1"/>
</dbReference>
<evidence type="ECO:0000256" key="4">
    <source>
        <dbReference type="ARBA" id="ARBA00022840"/>
    </source>
</evidence>
<dbReference type="PANTHER" id="PTHR43788">
    <property type="entry name" value="DNA2/NAM7 HELICASE FAMILY MEMBER"/>
    <property type="match status" value="1"/>
</dbReference>
<sequence>MFPYPKFYHFIVDRMPPQIGQFISEAVYDGLLESNPQHSVTNERMACHFINIPSQEQLHGTSWKNLEECQTILHIAAMLQAKNKQFRIITPYDAQRSLIEERLKLNELEWEDKCFNVDSFQGNEEDYIIISLVRSMALGFIADLRRTNVMLTRCKKGMIICTSQKFMKRAGCDSLVGSLLEYYEHEWIEKDDLDKI</sequence>
<name>A0A9P7FAL2_9AGAM</name>
<evidence type="ECO:0000313" key="7">
    <source>
        <dbReference type="Proteomes" id="UP000823399"/>
    </source>
</evidence>
<dbReference type="GO" id="GO:0005524">
    <property type="term" value="F:ATP binding"/>
    <property type="evidence" value="ECO:0007669"/>
    <property type="project" value="UniProtKB-KW"/>
</dbReference>
<protein>
    <submittedName>
        <fullName evidence="6">AAA domain-containing protein</fullName>
    </submittedName>
</protein>
<evidence type="ECO:0000256" key="3">
    <source>
        <dbReference type="ARBA" id="ARBA00022806"/>
    </source>
</evidence>
<evidence type="ECO:0000256" key="2">
    <source>
        <dbReference type="ARBA" id="ARBA00022801"/>
    </source>
</evidence>
<dbReference type="InterPro" id="IPR047187">
    <property type="entry name" value="SF1_C_Upf1"/>
</dbReference>
<evidence type="ECO:0000313" key="6">
    <source>
        <dbReference type="EMBL" id="KAG2110826.1"/>
    </source>
</evidence>
<feature type="non-terminal residue" evidence="6">
    <location>
        <position position="196"/>
    </location>
</feature>
<dbReference type="GeneID" id="64699096"/>
<evidence type="ECO:0000259" key="5">
    <source>
        <dbReference type="Pfam" id="PF13087"/>
    </source>
</evidence>
<evidence type="ECO:0000256" key="1">
    <source>
        <dbReference type="ARBA" id="ARBA00022741"/>
    </source>
</evidence>
<dbReference type="OrthoDB" id="6513042at2759"/>
<dbReference type="GO" id="GO:0016787">
    <property type="term" value="F:hydrolase activity"/>
    <property type="evidence" value="ECO:0007669"/>
    <property type="project" value="UniProtKB-KW"/>
</dbReference>
<feature type="domain" description="DNA2/NAM7 helicase-like C-terminal" evidence="5">
    <location>
        <begin position="14"/>
        <end position="164"/>
    </location>
</feature>
<organism evidence="6 7">
    <name type="scientific">Suillus discolor</name>
    <dbReference type="NCBI Taxonomy" id="1912936"/>
    <lineage>
        <taxon>Eukaryota</taxon>
        <taxon>Fungi</taxon>
        <taxon>Dikarya</taxon>
        <taxon>Basidiomycota</taxon>
        <taxon>Agaricomycotina</taxon>
        <taxon>Agaricomycetes</taxon>
        <taxon>Agaricomycetidae</taxon>
        <taxon>Boletales</taxon>
        <taxon>Suillineae</taxon>
        <taxon>Suillaceae</taxon>
        <taxon>Suillus</taxon>
    </lineage>
</organism>
<reference evidence="6" key="1">
    <citation type="journal article" date="2020" name="New Phytol.">
        <title>Comparative genomics reveals dynamic genome evolution in host specialist ectomycorrhizal fungi.</title>
        <authorList>
            <person name="Lofgren L.A."/>
            <person name="Nguyen N.H."/>
            <person name="Vilgalys R."/>
            <person name="Ruytinx J."/>
            <person name="Liao H.L."/>
            <person name="Branco S."/>
            <person name="Kuo A."/>
            <person name="LaButti K."/>
            <person name="Lipzen A."/>
            <person name="Andreopoulos W."/>
            <person name="Pangilinan J."/>
            <person name="Riley R."/>
            <person name="Hundley H."/>
            <person name="Na H."/>
            <person name="Barry K."/>
            <person name="Grigoriev I.V."/>
            <person name="Stajich J.E."/>
            <person name="Kennedy P.G."/>
        </authorList>
    </citation>
    <scope>NUCLEOTIDE SEQUENCE</scope>
    <source>
        <strain evidence="6">FC423</strain>
    </source>
</reference>
<dbReference type="InterPro" id="IPR027417">
    <property type="entry name" value="P-loop_NTPase"/>
</dbReference>
<dbReference type="Pfam" id="PF13087">
    <property type="entry name" value="AAA_12"/>
    <property type="match status" value="1"/>
</dbReference>
<dbReference type="Proteomes" id="UP000823399">
    <property type="component" value="Unassembled WGS sequence"/>
</dbReference>
<comment type="caution">
    <text evidence="6">The sequence shown here is derived from an EMBL/GenBank/DDBJ whole genome shotgun (WGS) entry which is preliminary data.</text>
</comment>
<dbReference type="EMBL" id="JABBWM010000019">
    <property type="protein sequence ID" value="KAG2110826.1"/>
    <property type="molecule type" value="Genomic_DNA"/>
</dbReference>